<protein>
    <submittedName>
        <fullName evidence="5">mTERF domain-containing protein 1, mitochondrial</fullName>
    </submittedName>
</protein>
<proteinExistence type="inferred from homology"/>
<reference evidence="3 4" key="2">
    <citation type="submission" date="2018-11" db="EMBL/GenBank/DDBJ databases">
        <authorList>
            <consortium name="Pathogen Informatics"/>
        </authorList>
    </citation>
    <scope>NUCLEOTIDE SEQUENCE [LARGE SCALE GENOMIC DNA]</scope>
    <source>
        <strain evidence="3 4">Egypt</strain>
    </source>
</reference>
<evidence type="ECO:0000256" key="1">
    <source>
        <dbReference type="ARBA" id="ARBA00007692"/>
    </source>
</evidence>
<gene>
    <name evidence="3" type="ORF">ECPE_LOCUS8543</name>
</gene>
<reference evidence="5" key="1">
    <citation type="submission" date="2016-06" db="UniProtKB">
        <authorList>
            <consortium name="WormBaseParasite"/>
        </authorList>
    </citation>
    <scope>IDENTIFICATION</scope>
</reference>
<dbReference type="Proteomes" id="UP000272942">
    <property type="component" value="Unassembled WGS sequence"/>
</dbReference>
<keyword evidence="4" id="KW-1185">Reference proteome</keyword>
<evidence type="ECO:0000313" key="3">
    <source>
        <dbReference type="EMBL" id="VDP83741.1"/>
    </source>
</evidence>
<dbReference type="InterPro" id="IPR038538">
    <property type="entry name" value="MTERF_sf"/>
</dbReference>
<sequence>MIPGAANMLVKMDFHKVIEPMLWTLNDLGFNLKQIAHLLTRFPKLLKLSTAELSNRFTYFVQRGFSQTDTVELIAAQPLILNCTSVEIDRHLGQVQTLFGFSERDRLVANFVFMHLRLDLPIEVIPTWPEALTAAPHLLPQRATFLARRGLFQPDPTK</sequence>
<dbReference type="OrthoDB" id="637682at2759"/>
<dbReference type="Pfam" id="PF02536">
    <property type="entry name" value="mTERF"/>
    <property type="match status" value="1"/>
</dbReference>
<evidence type="ECO:0000256" key="2">
    <source>
        <dbReference type="ARBA" id="ARBA00022946"/>
    </source>
</evidence>
<accession>A0A183ANK8</accession>
<dbReference type="GO" id="GO:0003676">
    <property type="term" value="F:nucleic acid binding"/>
    <property type="evidence" value="ECO:0007669"/>
    <property type="project" value="InterPro"/>
</dbReference>
<dbReference type="AlphaFoldDB" id="A0A183ANK8"/>
<keyword evidence="2" id="KW-0809">Transit peptide</keyword>
<dbReference type="Gene3D" id="1.25.70.10">
    <property type="entry name" value="Transcription termination factor 3, mitochondrial"/>
    <property type="match status" value="1"/>
</dbReference>
<organism evidence="5">
    <name type="scientific">Echinostoma caproni</name>
    <dbReference type="NCBI Taxonomy" id="27848"/>
    <lineage>
        <taxon>Eukaryota</taxon>
        <taxon>Metazoa</taxon>
        <taxon>Spiralia</taxon>
        <taxon>Lophotrochozoa</taxon>
        <taxon>Platyhelminthes</taxon>
        <taxon>Trematoda</taxon>
        <taxon>Digenea</taxon>
        <taxon>Plagiorchiida</taxon>
        <taxon>Echinostomata</taxon>
        <taxon>Echinostomatoidea</taxon>
        <taxon>Echinostomatidae</taxon>
        <taxon>Echinostoma</taxon>
    </lineage>
</organism>
<dbReference type="WBParaSite" id="ECPE_0000856901-mRNA-1">
    <property type="protein sequence ID" value="ECPE_0000856901-mRNA-1"/>
    <property type="gene ID" value="ECPE_0000856901"/>
</dbReference>
<dbReference type="EMBL" id="UZAN01046121">
    <property type="protein sequence ID" value="VDP83741.1"/>
    <property type="molecule type" value="Genomic_DNA"/>
</dbReference>
<dbReference type="InterPro" id="IPR003690">
    <property type="entry name" value="MTERF"/>
</dbReference>
<comment type="similarity">
    <text evidence="1">Belongs to the mTERF family.</text>
</comment>
<evidence type="ECO:0000313" key="4">
    <source>
        <dbReference type="Proteomes" id="UP000272942"/>
    </source>
</evidence>
<name>A0A183ANK8_9TREM</name>
<evidence type="ECO:0000313" key="5">
    <source>
        <dbReference type="WBParaSite" id="ECPE_0000856901-mRNA-1"/>
    </source>
</evidence>